<dbReference type="InterPro" id="IPR009075">
    <property type="entry name" value="AcylCo_DH/oxidase_C"/>
</dbReference>
<comment type="cofactor">
    <cofactor evidence="1">
        <name>FAD</name>
        <dbReference type="ChEBI" id="CHEBI:57692"/>
    </cofactor>
</comment>
<evidence type="ECO:0000256" key="6">
    <source>
        <dbReference type="SAM" id="MobiDB-lite"/>
    </source>
</evidence>
<accession>A0A7D7R0W8</accession>
<dbReference type="InterPro" id="IPR009100">
    <property type="entry name" value="AcylCoA_DH/oxidase_NM_dom_sf"/>
</dbReference>
<evidence type="ECO:0000313" key="9">
    <source>
        <dbReference type="Proteomes" id="UP000515663"/>
    </source>
</evidence>
<dbReference type="SUPFAM" id="SSF47203">
    <property type="entry name" value="Acyl-CoA dehydrogenase C-terminal domain-like"/>
    <property type="match status" value="1"/>
</dbReference>
<dbReference type="InterPro" id="IPR046373">
    <property type="entry name" value="Acyl-CoA_Oxase/DH_mid-dom_sf"/>
</dbReference>
<sequence length="384" mass="40445">MDFALDGTAIAVRDVAEDVFARRQPDWESTFGRRDSERHGPGEQPGGGGFEADAWQALVEAGLLALPLPAALDGDEVDESGLLPLFRRMGRAAAVTPALGTLTAALVFARADADTPEADGDRSVWSRWGQAVTGGNWASIAIGEHGDTLTATPQTTVRGGRLTGTKVGVLHAEGASLLLVATDAGVVAVSPEASGVTVVGTPSSSGWGEYTVTFDDVAVDDADIVVRDLAILRDRYRLALCAYADGLVAGATRLTADHVSTREQFGKPIALFQAVGQQLADIYVIGRSMELSTTAAAWRLSEGLDAATDLGIAAYWLAEEIPPTMRTMTHLHGGIGVDITYPLHRYFSLTKDLARLVGGSGVRLDELADITATDEQIAEVPDVH</sequence>
<organism evidence="8 9">
    <name type="scientific">Gordonia jinghuaiqii</name>
    <dbReference type="NCBI Taxonomy" id="2758710"/>
    <lineage>
        <taxon>Bacteria</taxon>
        <taxon>Bacillati</taxon>
        <taxon>Actinomycetota</taxon>
        <taxon>Actinomycetes</taxon>
        <taxon>Mycobacteriales</taxon>
        <taxon>Gordoniaceae</taxon>
        <taxon>Gordonia</taxon>
    </lineage>
</organism>
<keyword evidence="9" id="KW-1185">Reference proteome</keyword>
<dbReference type="InterPro" id="IPR036250">
    <property type="entry name" value="AcylCo_DH-like_C"/>
</dbReference>
<evidence type="ECO:0000256" key="4">
    <source>
        <dbReference type="ARBA" id="ARBA00022827"/>
    </source>
</evidence>
<evidence type="ECO:0000256" key="5">
    <source>
        <dbReference type="ARBA" id="ARBA00023002"/>
    </source>
</evidence>
<dbReference type="GO" id="GO:0050660">
    <property type="term" value="F:flavin adenine dinucleotide binding"/>
    <property type="evidence" value="ECO:0007669"/>
    <property type="project" value="InterPro"/>
</dbReference>
<evidence type="ECO:0000256" key="2">
    <source>
        <dbReference type="ARBA" id="ARBA00009347"/>
    </source>
</evidence>
<dbReference type="KEGG" id="gji:H1R19_03745"/>
<dbReference type="EMBL" id="CP059491">
    <property type="protein sequence ID" value="QMT02291.1"/>
    <property type="molecule type" value="Genomic_DNA"/>
</dbReference>
<keyword evidence="5" id="KW-0560">Oxidoreductase</keyword>
<keyword evidence="4" id="KW-0274">FAD</keyword>
<feature type="domain" description="Acyl-CoA dehydrogenase/oxidase C-terminal" evidence="7">
    <location>
        <begin position="236"/>
        <end position="354"/>
    </location>
</feature>
<comment type="similarity">
    <text evidence="2">Belongs to the acyl-CoA dehydrogenase family.</text>
</comment>
<dbReference type="Gene3D" id="1.10.540.10">
    <property type="entry name" value="Acyl-CoA dehydrogenase/oxidase, N-terminal domain"/>
    <property type="match status" value="1"/>
</dbReference>
<dbReference type="Gene3D" id="1.20.140.10">
    <property type="entry name" value="Butyryl-CoA Dehydrogenase, subunit A, domain 3"/>
    <property type="match status" value="1"/>
</dbReference>
<evidence type="ECO:0000256" key="3">
    <source>
        <dbReference type="ARBA" id="ARBA00022630"/>
    </source>
</evidence>
<dbReference type="PANTHER" id="PTHR43884">
    <property type="entry name" value="ACYL-COA DEHYDROGENASE"/>
    <property type="match status" value="1"/>
</dbReference>
<dbReference type="SUPFAM" id="SSF56645">
    <property type="entry name" value="Acyl-CoA dehydrogenase NM domain-like"/>
    <property type="match status" value="1"/>
</dbReference>
<dbReference type="GO" id="GO:0003995">
    <property type="term" value="F:acyl-CoA dehydrogenase activity"/>
    <property type="evidence" value="ECO:0007669"/>
    <property type="project" value="TreeGrafter"/>
</dbReference>
<keyword evidence="3" id="KW-0285">Flavoprotein</keyword>
<feature type="compositionally biased region" description="Basic and acidic residues" evidence="6">
    <location>
        <begin position="26"/>
        <end position="41"/>
    </location>
</feature>
<feature type="region of interest" description="Disordered" evidence="6">
    <location>
        <begin position="26"/>
        <end position="50"/>
    </location>
</feature>
<dbReference type="Gene3D" id="2.40.110.10">
    <property type="entry name" value="Butyryl-CoA Dehydrogenase, subunit A, domain 2"/>
    <property type="match status" value="1"/>
</dbReference>
<dbReference type="Proteomes" id="UP000515663">
    <property type="component" value="Chromosome"/>
</dbReference>
<evidence type="ECO:0000256" key="1">
    <source>
        <dbReference type="ARBA" id="ARBA00001974"/>
    </source>
</evidence>
<gene>
    <name evidence="8" type="ORF">H1R19_03745</name>
</gene>
<proteinExistence type="inferred from homology"/>
<dbReference type="PANTHER" id="PTHR43884:SF20">
    <property type="entry name" value="ACYL-COA DEHYDROGENASE FADE28"/>
    <property type="match status" value="1"/>
</dbReference>
<name>A0A7D7R0W8_9ACTN</name>
<evidence type="ECO:0000313" key="8">
    <source>
        <dbReference type="EMBL" id="QMT02291.1"/>
    </source>
</evidence>
<protein>
    <submittedName>
        <fullName evidence="8">Acyl-CoA/acyl-ACP dehydrogenase</fullName>
    </submittedName>
</protein>
<reference evidence="9" key="1">
    <citation type="submission" date="2020-07" db="EMBL/GenBank/DDBJ databases">
        <title>novel species isolated from the respiratory tract of Marmot.</title>
        <authorList>
            <person name="Zhang G."/>
        </authorList>
    </citation>
    <scope>NUCLEOTIDE SEQUENCE [LARGE SCALE GENOMIC DNA]</scope>
    <source>
        <strain evidence="9">686</strain>
    </source>
</reference>
<dbReference type="AlphaFoldDB" id="A0A7D7R0W8"/>
<dbReference type="RefSeq" id="WP_219850607.1">
    <property type="nucleotide sequence ID" value="NZ_CP059491.1"/>
</dbReference>
<evidence type="ECO:0000259" key="7">
    <source>
        <dbReference type="Pfam" id="PF00441"/>
    </source>
</evidence>
<dbReference type="Pfam" id="PF00441">
    <property type="entry name" value="Acyl-CoA_dh_1"/>
    <property type="match status" value="1"/>
</dbReference>
<dbReference type="InterPro" id="IPR037069">
    <property type="entry name" value="AcylCoA_DH/ox_N_sf"/>
</dbReference>